<keyword evidence="2" id="KW-1185">Reference proteome</keyword>
<organism evidence="1 2">
    <name type="scientific">Collinsella stercoris DSM 13279</name>
    <dbReference type="NCBI Taxonomy" id="445975"/>
    <lineage>
        <taxon>Bacteria</taxon>
        <taxon>Bacillati</taxon>
        <taxon>Actinomycetota</taxon>
        <taxon>Coriobacteriia</taxon>
        <taxon>Coriobacteriales</taxon>
        <taxon>Coriobacteriaceae</taxon>
        <taxon>Collinsella</taxon>
    </lineage>
</organism>
<dbReference type="eggNOG" id="ENOG5032C1S">
    <property type="taxonomic scope" value="Bacteria"/>
</dbReference>
<protein>
    <recommendedName>
        <fullName evidence="3">DUF3310 domain-containing protein</fullName>
    </recommendedName>
</protein>
<gene>
    <name evidence="1" type="ORF">COLSTE_02179</name>
</gene>
<dbReference type="GeneID" id="98002260"/>
<dbReference type="Proteomes" id="UP000003560">
    <property type="component" value="Unassembled WGS sequence"/>
</dbReference>
<accession>B6GDJ8</accession>
<evidence type="ECO:0008006" key="3">
    <source>
        <dbReference type="Google" id="ProtNLM"/>
    </source>
</evidence>
<reference evidence="1 2" key="2">
    <citation type="submission" date="2008-10" db="EMBL/GenBank/DDBJ databases">
        <authorList>
            <person name="Fulton L."/>
            <person name="Clifton S."/>
            <person name="Fulton B."/>
            <person name="Xu J."/>
            <person name="Minx P."/>
            <person name="Pepin K.H."/>
            <person name="Johnson M."/>
            <person name="Thiruvilangam P."/>
            <person name="Bhonagiri V."/>
            <person name="Nash W.E."/>
            <person name="Mardis E.R."/>
            <person name="Wilson R.K."/>
        </authorList>
    </citation>
    <scope>NUCLEOTIDE SEQUENCE [LARGE SCALE GENOMIC DNA]</scope>
    <source>
        <strain evidence="1 2">DSM 13279</strain>
    </source>
</reference>
<dbReference type="STRING" id="445975.COLSTE_02179"/>
<sequence>MIEVKQAKTLQELASGNVVEHPDHYAGDGEIECMDAMRSMMSGDSYALPAIAAHWWAEAFKYIWRWRRKGGVQDLRKCRQCIDYLIAEIEGGQ</sequence>
<name>B6GDJ8_9ACTN</name>
<dbReference type="InterPro" id="IPR021739">
    <property type="entry name" value="SaV-like"/>
</dbReference>
<dbReference type="EMBL" id="ABXJ01000128">
    <property type="protein sequence ID" value="EEA89637.1"/>
    <property type="molecule type" value="Genomic_DNA"/>
</dbReference>
<evidence type="ECO:0000313" key="2">
    <source>
        <dbReference type="Proteomes" id="UP000003560"/>
    </source>
</evidence>
<dbReference type="AlphaFoldDB" id="B6GDJ8"/>
<dbReference type="Pfam" id="PF11753">
    <property type="entry name" value="DUF3310"/>
    <property type="match status" value="1"/>
</dbReference>
<dbReference type="OrthoDB" id="1684418at2"/>
<evidence type="ECO:0000313" key="1">
    <source>
        <dbReference type="EMBL" id="EEA89637.1"/>
    </source>
</evidence>
<dbReference type="HOGENOM" id="CLU_145435_2_0_11"/>
<proteinExistence type="predicted"/>
<reference evidence="1 2" key="1">
    <citation type="submission" date="2008-10" db="EMBL/GenBank/DDBJ databases">
        <title>Draft genome sequence of Collinsella stercoris (DSM 13279).</title>
        <authorList>
            <person name="Sudarsanam P."/>
            <person name="Ley R."/>
            <person name="Guruge J."/>
            <person name="Turnbaugh P.J."/>
            <person name="Mahowald M."/>
            <person name="Liep D."/>
            <person name="Gordon J."/>
        </authorList>
    </citation>
    <scope>NUCLEOTIDE SEQUENCE [LARGE SCALE GENOMIC DNA]</scope>
    <source>
        <strain evidence="1 2">DSM 13279</strain>
    </source>
</reference>
<dbReference type="RefSeq" id="WP_006721807.1">
    <property type="nucleotide sequence ID" value="NZ_CP085935.1"/>
</dbReference>
<comment type="caution">
    <text evidence="1">The sequence shown here is derived from an EMBL/GenBank/DDBJ whole genome shotgun (WGS) entry which is preliminary data.</text>
</comment>